<dbReference type="InterPro" id="IPR021254">
    <property type="entry name" value="DUF2806"/>
</dbReference>
<protein>
    <submittedName>
        <fullName evidence="1">DUF2806 domain-containing protein</fullName>
    </submittedName>
</protein>
<dbReference type="EMBL" id="JAHZSV010000065">
    <property type="protein sequence ID" value="MBW8202021.1"/>
    <property type="molecule type" value="Genomic_DNA"/>
</dbReference>
<evidence type="ECO:0000313" key="1">
    <source>
        <dbReference type="EMBL" id="MBW8202021.1"/>
    </source>
</evidence>
<keyword evidence="2" id="KW-1185">Reference proteome</keyword>
<organism evidence="1 2">
    <name type="scientific">Flagellimonas abyssi</name>
    <dbReference type="NCBI Taxonomy" id="2864871"/>
    <lineage>
        <taxon>Bacteria</taxon>
        <taxon>Pseudomonadati</taxon>
        <taxon>Bacteroidota</taxon>
        <taxon>Flavobacteriia</taxon>
        <taxon>Flavobacteriales</taxon>
        <taxon>Flavobacteriaceae</taxon>
        <taxon>Flagellimonas</taxon>
    </lineage>
</organism>
<comment type="caution">
    <text evidence="1">The sequence shown here is derived from an EMBL/GenBank/DDBJ whole genome shotgun (WGS) entry which is preliminary data.</text>
</comment>
<dbReference type="Proteomes" id="UP001196136">
    <property type="component" value="Unassembled WGS sequence"/>
</dbReference>
<proteinExistence type="predicted"/>
<evidence type="ECO:0000313" key="2">
    <source>
        <dbReference type="Proteomes" id="UP001196136"/>
    </source>
</evidence>
<accession>A0ABS7EX11</accession>
<gene>
    <name evidence="1" type="ORF">K1F36_19530</name>
</gene>
<sequence length="330" mass="37768">MSEFPLGELSKPITKLIETVSSGIGVLFEPTRVVRKAKADAEAIKILARAKVEALAIHESVIKEQYLALEQEKLSREFQQKINRDNVIVETANQLKGRRVNNIEVDKDWATQFFSFVEDVSNSQMQLIWAKLLAKEIEKPGSYSKRSLLTLKYMSVREAKTFQTIVTYSLINQNGNVLFPMFAESYLRENFPELGYSKRTRLLEDLNLISIYNFPVTVSFGPIEGKDYVWIENGEMAIKIKGNNRDDVGEITLQGQLFTEIGQELARLVSYSDQKIDYLQKIVPALLSRGSKNGKIKSLVAEFGRTDENMLHEHTFLESETLRWTDIFKK</sequence>
<dbReference type="Pfam" id="PF10987">
    <property type="entry name" value="DUF2806"/>
    <property type="match status" value="1"/>
</dbReference>
<dbReference type="RefSeq" id="WP_220115285.1">
    <property type="nucleotide sequence ID" value="NZ_JAHZSV010000065.1"/>
</dbReference>
<reference evidence="1 2" key="1">
    <citation type="submission" date="2021-08" db="EMBL/GenBank/DDBJ databases">
        <title>Muricauda profundi sp. nov., a marine bacterium isolated from deep seawater of the Mariana Trench.</title>
        <authorList>
            <person name="Wei Y."/>
        </authorList>
    </citation>
    <scope>NUCLEOTIDE SEQUENCE [LARGE SCALE GENOMIC DNA]</scope>
    <source>
        <strain evidence="1 2">W52</strain>
    </source>
</reference>
<name>A0ABS7EX11_9FLAO</name>